<evidence type="ECO:0000256" key="1">
    <source>
        <dbReference type="ARBA" id="ARBA00004613"/>
    </source>
</evidence>
<dbReference type="PANTHER" id="PTHR13723:SF305">
    <property type="entry name" value="PROTEIN MADD-4"/>
    <property type="match status" value="1"/>
</dbReference>
<accession>A0ABM1BRJ5</accession>
<dbReference type="InterPro" id="IPR050439">
    <property type="entry name" value="ADAMTS_ADAMTS-like"/>
</dbReference>
<dbReference type="InterPro" id="IPR010909">
    <property type="entry name" value="PLAC"/>
</dbReference>
<dbReference type="Proteomes" id="UP000694941">
    <property type="component" value="Unplaced"/>
</dbReference>
<sequence>TVGCDGVLGSEKTLDQCGVCGGDNSTCRIVSGLFTRPNLRTGYNLIARIPRGACNINVTELKHSQNHLAIRTNSGEYVINGNWNINWSGTYNAAGTTFFYTRRNHITQQMENIVAKGPINQDVQILLVMYKTNNPGIRYEYMLPLKERSTLSPPNFRPISSASSSLPTSFPSWRTPGSFSMRGAHQGRDQSIMALEPGTYNKNRRPRTRNRQANREDSMTHPYLYQRTSTGLETPFGNTNSLNVRYDIGKKNADVFEWKVSGLTECSESCGGGKQSTLIVCRRRDNLVVVHDHYCNPLHKLKLQTFQCNTHPCPASWFPGDWGPCSTTCGDGTQTRDVTCKQRVSPRVIMKVTERACFDLEKPLSKQMCRVQTCVHWKTADWGECSTHCGKGMRKRQVRCVTQDSEAEVPESKCTDSKPDNEEMCDMGPCDNAWFFSPWTESCSAECGAGVQSRKVLCLQGTTNDSVKGTCDTSTRPKETRPCPSTKGCDGQWFTGSWSQCSETCGPGKKKREVICMTFTRGQWYSALDINCHKKKKPDTTEACNQKACGPEWYTTSWTECSRSCNTGVQSREVSCVSENQQISQECPVGTKPALRKACSTQECPGSNIASGCVDQFKNCDLVVQSRLCRYSYYRQICCNSCHGMR</sequence>
<dbReference type="SUPFAM" id="SSF82895">
    <property type="entry name" value="TSP-1 type 1 repeat"/>
    <property type="match status" value="6"/>
</dbReference>
<dbReference type="PANTHER" id="PTHR13723">
    <property type="entry name" value="ADAMTS A DISINTEGRIN AND METALLOPROTEASE WITH THROMBOSPONDIN MOTIFS PROTEASE"/>
    <property type="match status" value="1"/>
</dbReference>
<keyword evidence="7" id="KW-1185">Reference proteome</keyword>
<evidence type="ECO:0000256" key="4">
    <source>
        <dbReference type="ARBA" id="ARBA00022737"/>
    </source>
</evidence>
<gene>
    <name evidence="8" type="primary">LOC106471235</name>
</gene>
<feature type="compositionally biased region" description="Basic residues" evidence="5">
    <location>
        <begin position="202"/>
        <end position="212"/>
    </location>
</feature>
<dbReference type="Gene3D" id="2.60.120.830">
    <property type="match status" value="1"/>
</dbReference>
<protein>
    <submittedName>
        <fullName evidence="8">Thrombospondin type-1 domain-containing protein 4-like</fullName>
    </submittedName>
</protein>
<evidence type="ECO:0000256" key="5">
    <source>
        <dbReference type="SAM" id="MobiDB-lite"/>
    </source>
</evidence>
<dbReference type="InterPro" id="IPR010294">
    <property type="entry name" value="ADAMTS_spacer1"/>
</dbReference>
<keyword evidence="2" id="KW-0964">Secreted</keyword>
<dbReference type="InterPro" id="IPR036383">
    <property type="entry name" value="TSP1_rpt_sf"/>
</dbReference>
<dbReference type="Gene3D" id="2.20.100.10">
    <property type="entry name" value="Thrombospondin type-1 (TSP1) repeat"/>
    <property type="match status" value="6"/>
</dbReference>
<dbReference type="Pfam" id="PF05986">
    <property type="entry name" value="ADAMTS_spacer1"/>
    <property type="match status" value="1"/>
</dbReference>
<dbReference type="RefSeq" id="XP_013787279.1">
    <property type="nucleotide sequence ID" value="XM_013931825.2"/>
</dbReference>
<reference evidence="8" key="1">
    <citation type="submission" date="2025-08" db="UniProtKB">
        <authorList>
            <consortium name="RefSeq"/>
        </authorList>
    </citation>
    <scope>IDENTIFICATION</scope>
    <source>
        <tissue evidence="8">Muscle</tissue>
    </source>
</reference>
<feature type="non-terminal residue" evidence="8">
    <location>
        <position position="1"/>
    </location>
</feature>
<keyword evidence="3" id="KW-0732">Signal</keyword>
<name>A0ABM1BRJ5_LIMPO</name>
<evidence type="ECO:0000256" key="3">
    <source>
        <dbReference type="ARBA" id="ARBA00022729"/>
    </source>
</evidence>
<dbReference type="InterPro" id="IPR000884">
    <property type="entry name" value="TSP1_rpt"/>
</dbReference>
<dbReference type="Pfam" id="PF08686">
    <property type="entry name" value="PLAC"/>
    <property type="match status" value="1"/>
</dbReference>
<evidence type="ECO:0000313" key="7">
    <source>
        <dbReference type="Proteomes" id="UP000694941"/>
    </source>
</evidence>
<dbReference type="PROSITE" id="PS50092">
    <property type="entry name" value="TSP1"/>
    <property type="match status" value="6"/>
</dbReference>
<dbReference type="Pfam" id="PF19030">
    <property type="entry name" value="TSP1_ADAMTS"/>
    <property type="match status" value="6"/>
</dbReference>
<feature type="region of interest" description="Disordered" evidence="5">
    <location>
        <begin position="196"/>
        <end position="218"/>
    </location>
</feature>
<dbReference type="PROSITE" id="PS50900">
    <property type="entry name" value="PLAC"/>
    <property type="match status" value="1"/>
</dbReference>
<keyword evidence="4" id="KW-0677">Repeat</keyword>
<evidence type="ECO:0000259" key="6">
    <source>
        <dbReference type="PROSITE" id="PS50900"/>
    </source>
</evidence>
<proteinExistence type="predicted"/>
<comment type="subcellular location">
    <subcellularLocation>
        <location evidence="1">Secreted</location>
    </subcellularLocation>
</comment>
<organism evidence="7 8">
    <name type="scientific">Limulus polyphemus</name>
    <name type="common">Atlantic horseshoe crab</name>
    <dbReference type="NCBI Taxonomy" id="6850"/>
    <lineage>
        <taxon>Eukaryota</taxon>
        <taxon>Metazoa</taxon>
        <taxon>Ecdysozoa</taxon>
        <taxon>Arthropoda</taxon>
        <taxon>Chelicerata</taxon>
        <taxon>Merostomata</taxon>
        <taxon>Xiphosura</taxon>
        <taxon>Limulidae</taxon>
        <taxon>Limulus</taxon>
    </lineage>
</organism>
<dbReference type="GeneID" id="106471235"/>
<dbReference type="SMART" id="SM00209">
    <property type="entry name" value="TSP1"/>
    <property type="match status" value="6"/>
</dbReference>
<evidence type="ECO:0000256" key="2">
    <source>
        <dbReference type="ARBA" id="ARBA00022525"/>
    </source>
</evidence>
<evidence type="ECO:0000313" key="8">
    <source>
        <dbReference type="RefSeq" id="XP_013787279.1"/>
    </source>
</evidence>
<feature type="domain" description="PLAC" evidence="6">
    <location>
        <begin position="609"/>
        <end position="646"/>
    </location>
</feature>